<reference evidence="8" key="1">
    <citation type="journal article" date="2019" name="Int. J. Syst. Evol. Microbiol.">
        <title>The Global Catalogue of Microorganisms (GCM) 10K type strain sequencing project: providing services to taxonomists for standard genome sequencing and annotation.</title>
        <authorList>
            <consortium name="The Broad Institute Genomics Platform"/>
            <consortium name="The Broad Institute Genome Sequencing Center for Infectious Disease"/>
            <person name="Wu L."/>
            <person name="Ma J."/>
        </authorList>
    </citation>
    <scope>NUCLEOTIDE SEQUENCE [LARGE SCALE GENOMIC DNA]</scope>
    <source>
        <strain evidence="8">KCTC 52298</strain>
    </source>
</reference>
<protein>
    <submittedName>
        <fullName evidence="7">RNA polymerase sigma factor</fullName>
    </submittedName>
</protein>
<dbReference type="InterPro" id="IPR036388">
    <property type="entry name" value="WH-like_DNA-bd_sf"/>
</dbReference>
<keyword evidence="4" id="KW-0804">Transcription</keyword>
<name>A0ABW5L1I9_9SPHI</name>
<dbReference type="RefSeq" id="WP_210353448.1">
    <property type="nucleotide sequence ID" value="NZ_JAEQMU010000001.1"/>
</dbReference>
<dbReference type="InterPro" id="IPR039425">
    <property type="entry name" value="RNA_pol_sigma-70-like"/>
</dbReference>
<gene>
    <name evidence="7" type="ORF">ACFSQW_11815</name>
</gene>
<dbReference type="InterPro" id="IPR014327">
    <property type="entry name" value="RNA_pol_sigma70_bacteroid"/>
</dbReference>
<feature type="domain" description="RNA polymerase sigma-70 region 2" evidence="5">
    <location>
        <begin position="27"/>
        <end position="93"/>
    </location>
</feature>
<evidence type="ECO:0000256" key="3">
    <source>
        <dbReference type="ARBA" id="ARBA00023082"/>
    </source>
</evidence>
<keyword evidence="3" id="KW-0731">Sigma factor</keyword>
<dbReference type="EMBL" id="JBHULD010000014">
    <property type="protein sequence ID" value="MFD2555082.1"/>
    <property type="molecule type" value="Genomic_DNA"/>
</dbReference>
<dbReference type="Proteomes" id="UP001597440">
    <property type="component" value="Unassembled WGS sequence"/>
</dbReference>
<dbReference type="CDD" id="cd06171">
    <property type="entry name" value="Sigma70_r4"/>
    <property type="match status" value="1"/>
</dbReference>
<evidence type="ECO:0000259" key="5">
    <source>
        <dbReference type="Pfam" id="PF04542"/>
    </source>
</evidence>
<dbReference type="InterPro" id="IPR007627">
    <property type="entry name" value="RNA_pol_sigma70_r2"/>
</dbReference>
<dbReference type="InterPro" id="IPR014284">
    <property type="entry name" value="RNA_pol_sigma-70_dom"/>
</dbReference>
<comment type="similarity">
    <text evidence="1">Belongs to the sigma-70 factor family. ECF subfamily.</text>
</comment>
<dbReference type="InterPro" id="IPR013324">
    <property type="entry name" value="RNA_pol_sigma_r3/r4-like"/>
</dbReference>
<keyword evidence="2" id="KW-0805">Transcription regulation</keyword>
<dbReference type="PANTHER" id="PTHR43133:SF46">
    <property type="entry name" value="RNA POLYMERASE SIGMA-70 FACTOR ECF SUBFAMILY"/>
    <property type="match status" value="1"/>
</dbReference>
<evidence type="ECO:0000256" key="2">
    <source>
        <dbReference type="ARBA" id="ARBA00023015"/>
    </source>
</evidence>
<dbReference type="NCBIfam" id="TIGR02937">
    <property type="entry name" value="sigma70-ECF"/>
    <property type="match status" value="1"/>
</dbReference>
<accession>A0ABW5L1I9</accession>
<evidence type="ECO:0000313" key="7">
    <source>
        <dbReference type="EMBL" id="MFD2555082.1"/>
    </source>
</evidence>
<dbReference type="Gene3D" id="1.10.10.10">
    <property type="entry name" value="Winged helix-like DNA-binding domain superfamily/Winged helix DNA-binding domain"/>
    <property type="match status" value="1"/>
</dbReference>
<proteinExistence type="inferred from homology"/>
<evidence type="ECO:0000256" key="4">
    <source>
        <dbReference type="ARBA" id="ARBA00023163"/>
    </source>
</evidence>
<dbReference type="Gene3D" id="1.10.1740.10">
    <property type="match status" value="1"/>
</dbReference>
<dbReference type="SUPFAM" id="SSF88946">
    <property type="entry name" value="Sigma2 domain of RNA polymerase sigma factors"/>
    <property type="match status" value="1"/>
</dbReference>
<dbReference type="Pfam" id="PF08281">
    <property type="entry name" value="Sigma70_r4_2"/>
    <property type="match status" value="1"/>
</dbReference>
<organism evidence="7 8">
    <name type="scientific">Sphingobacterium tabacisoli</name>
    <dbReference type="NCBI Taxonomy" id="2044855"/>
    <lineage>
        <taxon>Bacteria</taxon>
        <taxon>Pseudomonadati</taxon>
        <taxon>Bacteroidota</taxon>
        <taxon>Sphingobacteriia</taxon>
        <taxon>Sphingobacteriales</taxon>
        <taxon>Sphingobacteriaceae</taxon>
        <taxon>Sphingobacterium</taxon>
    </lineage>
</organism>
<sequence length="201" mass="23794">MNVLSLSEEQDLLRRLREGDRDAFECIYKAYHYRLIGHLIRLLKSTDLAQEVVQDTFVALWDSRSKLQVENSILPYLYRVASNKAFNLFRKAAHDQKYRAYLYPILEEGYEQIETRLFHKEQREILQNIIYKMPERQRQIFIRCKLDGKTYEEVATELQLSIHTVHTQIKRANQLIKETLIQYPDFLAAVLLSTSLAVSLN</sequence>
<feature type="domain" description="RNA polymerase sigma factor 70 region 4 type 2" evidence="6">
    <location>
        <begin position="124"/>
        <end position="172"/>
    </location>
</feature>
<dbReference type="InterPro" id="IPR013249">
    <property type="entry name" value="RNA_pol_sigma70_r4_t2"/>
</dbReference>
<keyword evidence="8" id="KW-1185">Reference proteome</keyword>
<dbReference type="NCBIfam" id="TIGR02985">
    <property type="entry name" value="Sig70_bacteroi1"/>
    <property type="match status" value="1"/>
</dbReference>
<dbReference type="Pfam" id="PF04542">
    <property type="entry name" value="Sigma70_r2"/>
    <property type="match status" value="1"/>
</dbReference>
<evidence type="ECO:0000259" key="6">
    <source>
        <dbReference type="Pfam" id="PF08281"/>
    </source>
</evidence>
<evidence type="ECO:0000313" key="8">
    <source>
        <dbReference type="Proteomes" id="UP001597440"/>
    </source>
</evidence>
<dbReference type="InterPro" id="IPR013325">
    <property type="entry name" value="RNA_pol_sigma_r2"/>
</dbReference>
<evidence type="ECO:0000256" key="1">
    <source>
        <dbReference type="ARBA" id="ARBA00010641"/>
    </source>
</evidence>
<dbReference type="PANTHER" id="PTHR43133">
    <property type="entry name" value="RNA POLYMERASE ECF-TYPE SIGMA FACTO"/>
    <property type="match status" value="1"/>
</dbReference>
<comment type="caution">
    <text evidence="7">The sequence shown here is derived from an EMBL/GenBank/DDBJ whole genome shotgun (WGS) entry which is preliminary data.</text>
</comment>
<dbReference type="SUPFAM" id="SSF88659">
    <property type="entry name" value="Sigma3 and sigma4 domains of RNA polymerase sigma factors"/>
    <property type="match status" value="1"/>
</dbReference>